<accession>A0A392VIY0</accession>
<protein>
    <submittedName>
        <fullName evidence="1">Uncharacterized protein</fullName>
    </submittedName>
</protein>
<organism evidence="1 2">
    <name type="scientific">Trifolium medium</name>
    <dbReference type="NCBI Taxonomy" id="97028"/>
    <lineage>
        <taxon>Eukaryota</taxon>
        <taxon>Viridiplantae</taxon>
        <taxon>Streptophyta</taxon>
        <taxon>Embryophyta</taxon>
        <taxon>Tracheophyta</taxon>
        <taxon>Spermatophyta</taxon>
        <taxon>Magnoliopsida</taxon>
        <taxon>eudicotyledons</taxon>
        <taxon>Gunneridae</taxon>
        <taxon>Pentapetalae</taxon>
        <taxon>rosids</taxon>
        <taxon>fabids</taxon>
        <taxon>Fabales</taxon>
        <taxon>Fabaceae</taxon>
        <taxon>Papilionoideae</taxon>
        <taxon>50 kb inversion clade</taxon>
        <taxon>NPAAA clade</taxon>
        <taxon>Hologalegina</taxon>
        <taxon>IRL clade</taxon>
        <taxon>Trifolieae</taxon>
        <taxon>Trifolium</taxon>
    </lineage>
</organism>
<feature type="non-terminal residue" evidence="1">
    <location>
        <position position="49"/>
    </location>
</feature>
<evidence type="ECO:0000313" key="1">
    <source>
        <dbReference type="EMBL" id="MCI87382.1"/>
    </source>
</evidence>
<name>A0A392VIY0_9FABA</name>
<reference evidence="1 2" key="1">
    <citation type="journal article" date="2018" name="Front. Plant Sci.">
        <title>Red Clover (Trifolium pratense) and Zigzag Clover (T. medium) - A Picture of Genomic Similarities and Differences.</title>
        <authorList>
            <person name="Dluhosova J."/>
            <person name="Istvanek J."/>
            <person name="Nedelnik J."/>
            <person name="Repkova J."/>
        </authorList>
    </citation>
    <scope>NUCLEOTIDE SEQUENCE [LARGE SCALE GENOMIC DNA]</scope>
    <source>
        <strain evidence="2">cv. 10/8</strain>
        <tissue evidence="1">Leaf</tissue>
    </source>
</reference>
<proteinExistence type="predicted"/>
<dbReference type="EMBL" id="LXQA011164500">
    <property type="protein sequence ID" value="MCI87382.1"/>
    <property type="molecule type" value="Genomic_DNA"/>
</dbReference>
<sequence>MLKLNNLFLEEIKEKKKTDAKLLKYKTLIEKGEEMDFKIDESGVMRCRG</sequence>
<comment type="caution">
    <text evidence="1">The sequence shown here is derived from an EMBL/GenBank/DDBJ whole genome shotgun (WGS) entry which is preliminary data.</text>
</comment>
<evidence type="ECO:0000313" key="2">
    <source>
        <dbReference type="Proteomes" id="UP000265520"/>
    </source>
</evidence>
<dbReference type="AlphaFoldDB" id="A0A392VIY0"/>
<dbReference type="Proteomes" id="UP000265520">
    <property type="component" value="Unassembled WGS sequence"/>
</dbReference>
<keyword evidence="2" id="KW-1185">Reference proteome</keyword>